<dbReference type="InterPro" id="IPR008949">
    <property type="entry name" value="Isoprenoid_synthase_dom_sf"/>
</dbReference>
<keyword evidence="2" id="KW-1185">Reference proteome</keyword>
<dbReference type="Gene3D" id="1.10.600.10">
    <property type="entry name" value="Farnesyl Diphosphate Synthase"/>
    <property type="match status" value="1"/>
</dbReference>
<proteinExistence type="predicted"/>
<dbReference type="InterPro" id="IPR002060">
    <property type="entry name" value="Squ/phyt_synthse"/>
</dbReference>
<organism evidence="1 2">
    <name type="scientific">Amylibacter marinus</name>
    <dbReference type="NCBI Taxonomy" id="1475483"/>
    <lineage>
        <taxon>Bacteria</taxon>
        <taxon>Pseudomonadati</taxon>
        <taxon>Pseudomonadota</taxon>
        <taxon>Alphaproteobacteria</taxon>
        <taxon>Rhodobacterales</taxon>
        <taxon>Paracoccaceae</taxon>
        <taxon>Amylibacter</taxon>
    </lineage>
</organism>
<name>A0ABQ5VS47_9RHOB</name>
<comment type="caution">
    <text evidence="1">The sequence shown here is derived from an EMBL/GenBank/DDBJ whole genome shotgun (WGS) entry which is preliminary data.</text>
</comment>
<protein>
    <submittedName>
        <fullName evidence="1">Phytoene synthase</fullName>
    </submittedName>
</protein>
<dbReference type="RefSeq" id="WP_284375512.1">
    <property type="nucleotide sequence ID" value="NZ_BSNN01000002.1"/>
</dbReference>
<dbReference type="SUPFAM" id="SSF48576">
    <property type="entry name" value="Terpenoid synthases"/>
    <property type="match status" value="1"/>
</dbReference>
<reference evidence="2" key="1">
    <citation type="journal article" date="2019" name="Int. J. Syst. Evol. Microbiol.">
        <title>The Global Catalogue of Microorganisms (GCM) 10K type strain sequencing project: providing services to taxonomists for standard genome sequencing and annotation.</title>
        <authorList>
            <consortium name="The Broad Institute Genomics Platform"/>
            <consortium name="The Broad Institute Genome Sequencing Center for Infectious Disease"/>
            <person name="Wu L."/>
            <person name="Ma J."/>
        </authorList>
    </citation>
    <scope>NUCLEOTIDE SEQUENCE [LARGE SCALE GENOMIC DNA]</scope>
    <source>
        <strain evidence="2">NBRC 110140</strain>
    </source>
</reference>
<evidence type="ECO:0000313" key="1">
    <source>
        <dbReference type="EMBL" id="GLQ34019.1"/>
    </source>
</evidence>
<dbReference type="Pfam" id="PF00494">
    <property type="entry name" value="SQS_PSY"/>
    <property type="match status" value="1"/>
</dbReference>
<gene>
    <name evidence="1" type="ORF">GCM10007939_03020</name>
</gene>
<dbReference type="EMBL" id="BSNN01000002">
    <property type="protein sequence ID" value="GLQ34019.1"/>
    <property type="molecule type" value="Genomic_DNA"/>
</dbReference>
<dbReference type="Proteomes" id="UP001156694">
    <property type="component" value="Unassembled WGS sequence"/>
</dbReference>
<sequence length="254" mass="28115">MPELVQACAAAVQRGDPDRFLSAMSAPVDQRGSLLVLYAFNLEIVRAPWVTKEALIAEMRLQWWLDAIDEIYAGQIPKGHQVVTPLADVIKQHSLPKELFQQLISARKWDIYADPHADAFAFEDYMRATAGNLMALCACTLGGCDLDKAIEFGYGDGIARLFRAIPALENAQKTPLIDGRGVAIARLAKRALGALDAGASRDRRVFPAYRAAWMARPVLRRVLKDPASVSTDDLHFSPFGTKMRLISKVFLGRY</sequence>
<evidence type="ECO:0000313" key="2">
    <source>
        <dbReference type="Proteomes" id="UP001156694"/>
    </source>
</evidence>
<accession>A0ABQ5VS47</accession>